<evidence type="ECO:0000313" key="7">
    <source>
        <dbReference type="EMBL" id="AIM26716.1"/>
    </source>
</evidence>
<dbReference type="Proteomes" id="UP000062398">
    <property type="component" value="Chromosome"/>
</dbReference>
<evidence type="ECO:0000313" key="15">
    <source>
        <dbReference type="Proteomes" id="UP000061362"/>
    </source>
</evidence>
<dbReference type="PROSITE" id="PS00198">
    <property type="entry name" value="4FE4S_FER_1"/>
    <property type="match status" value="2"/>
</dbReference>
<feature type="domain" description="4Fe-4S ferredoxin-type" evidence="6">
    <location>
        <begin position="1"/>
        <end position="27"/>
    </location>
</feature>
<dbReference type="InterPro" id="IPR017900">
    <property type="entry name" value="4Fe4S_Fe_S_CS"/>
</dbReference>
<dbReference type="Proteomes" id="UP000068832">
    <property type="component" value="Chromosome"/>
</dbReference>
<evidence type="ECO:0000313" key="11">
    <source>
        <dbReference type="EMBL" id="AKV81990.1"/>
    </source>
</evidence>
<reference evidence="15 16" key="2">
    <citation type="journal article" date="2015" name="Genome Announc.">
        <title>Complete Genome Sequences of Evolved Arsenate-Resistant Metallosphaera sedula Strains.</title>
        <authorList>
            <person name="Ai C."/>
            <person name="McCarthy S."/>
            <person name="Schackwitz W."/>
            <person name="Martin J."/>
            <person name="Lipzen A."/>
            <person name="Blum P."/>
        </authorList>
    </citation>
    <scope>NUCLEOTIDE SEQUENCE [LARGE SCALE GENOMIC DNA]</scope>
    <source>
        <strain evidence="10 16">ARS120-1</strain>
        <strain evidence="11 15">ARS120-2</strain>
        <strain evidence="8 18">ARS50-1</strain>
        <strain evidence="9 17">ARS50-2</strain>
    </source>
</reference>
<evidence type="ECO:0000313" key="16">
    <source>
        <dbReference type="Proteomes" id="UP000062398"/>
    </source>
</evidence>
<keyword evidence="3" id="KW-0677">Repeat</keyword>
<gene>
    <name evidence="7" type="ORF">HA72_0554</name>
    <name evidence="8" type="ORF">MsedA_0565</name>
    <name evidence="9" type="ORF">MsedB_0565</name>
    <name evidence="10" type="ORF">MsedC_0564</name>
    <name evidence="11" type="ORF">MsedD_0565</name>
    <name evidence="12" type="ORF">MsedE_0565</name>
</gene>
<organism evidence="7 13">
    <name type="scientific">Metallosphaera sedula</name>
    <dbReference type="NCBI Taxonomy" id="43687"/>
    <lineage>
        <taxon>Archaea</taxon>
        <taxon>Thermoproteota</taxon>
        <taxon>Thermoprotei</taxon>
        <taxon>Sulfolobales</taxon>
        <taxon>Sulfolobaceae</taxon>
        <taxon>Metallosphaera</taxon>
    </lineage>
</organism>
<keyword evidence="2" id="KW-0479">Metal-binding</keyword>
<evidence type="ECO:0000313" key="17">
    <source>
        <dbReference type="Proteomes" id="UP000062475"/>
    </source>
</evidence>
<dbReference type="Gene3D" id="1.10.1060.10">
    <property type="entry name" value="Alpha-helical ferredoxin"/>
    <property type="match status" value="1"/>
</dbReference>
<dbReference type="EMBL" id="CP012174">
    <property type="protein sequence ID" value="AKV79745.1"/>
    <property type="molecule type" value="Genomic_DNA"/>
</dbReference>
<keyword evidence="4" id="KW-0408">Iron</keyword>
<dbReference type="InterPro" id="IPR004017">
    <property type="entry name" value="Cys_rich_dom"/>
</dbReference>
<dbReference type="AlphaFoldDB" id="A0A088E367"/>
<evidence type="ECO:0000256" key="1">
    <source>
        <dbReference type="ARBA" id="ARBA00022485"/>
    </source>
</evidence>
<reference evidence="12 14" key="3">
    <citation type="submission" date="2015-07" db="EMBL/GenBank/DDBJ databases">
        <title>Physiological, transcriptional responses and genome re-sequencing of acid resistant extremely thermoacidophilic Metallosphaera sedula SARC-M1.</title>
        <authorList>
            <person name="Ai C."/>
            <person name="McCarthy S."/>
            <person name="Eckrich V."/>
            <person name="Rudrappa D."/>
            <person name="Qiu G."/>
            <person name="Blum P."/>
        </authorList>
    </citation>
    <scope>NUCLEOTIDE SEQUENCE [LARGE SCALE GENOMIC DNA]</scope>
    <source>
        <strain evidence="12 14">SARC-M1</strain>
    </source>
</reference>
<dbReference type="PATRIC" id="fig|43687.5.peg.568"/>
<evidence type="ECO:0000313" key="12">
    <source>
        <dbReference type="EMBL" id="AKV82659.1"/>
    </source>
</evidence>
<keyword evidence="1" id="KW-0004">4Fe-4S</keyword>
<evidence type="ECO:0000313" key="8">
    <source>
        <dbReference type="EMBL" id="AKV75258.1"/>
    </source>
</evidence>
<keyword evidence="5" id="KW-0411">Iron-sulfur</keyword>
<evidence type="ECO:0000313" key="13">
    <source>
        <dbReference type="Proteomes" id="UP000029084"/>
    </source>
</evidence>
<dbReference type="InterPro" id="IPR009051">
    <property type="entry name" value="Helical_ferredxn"/>
</dbReference>
<dbReference type="SUPFAM" id="SSF46548">
    <property type="entry name" value="alpha-helical ferredoxin"/>
    <property type="match status" value="1"/>
</dbReference>
<name>A0A088E367_9CREN</name>
<evidence type="ECO:0000313" key="14">
    <source>
        <dbReference type="Proteomes" id="UP000056255"/>
    </source>
</evidence>
<dbReference type="OrthoDB" id="23833at2157"/>
<evidence type="ECO:0000259" key="6">
    <source>
        <dbReference type="PROSITE" id="PS51379"/>
    </source>
</evidence>
<accession>A0A088E367</accession>
<dbReference type="EMBL" id="CP012172">
    <property type="protein sequence ID" value="AKV75258.1"/>
    <property type="molecule type" value="Genomic_DNA"/>
</dbReference>
<evidence type="ECO:0000256" key="3">
    <source>
        <dbReference type="ARBA" id="ARBA00022737"/>
    </source>
</evidence>
<evidence type="ECO:0000256" key="4">
    <source>
        <dbReference type="ARBA" id="ARBA00023004"/>
    </source>
</evidence>
<dbReference type="PANTHER" id="PTHR32479">
    <property type="entry name" value="GLYCOLATE OXIDASE IRON-SULFUR SUBUNIT"/>
    <property type="match status" value="1"/>
</dbReference>
<dbReference type="PROSITE" id="PS51379">
    <property type="entry name" value="4FE4S_FER_2"/>
    <property type="match status" value="1"/>
</dbReference>
<dbReference type="InterPro" id="IPR017896">
    <property type="entry name" value="4Fe4S_Fe-S-bd"/>
</dbReference>
<dbReference type="OMA" id="VYQDACH"/>
<evidence type="ECO:0000256" key="5">
    <source>
        <dbReference type="ARBA" id="ARBA00023014"/>
    </source>
</evidence>
<evidence type="ECO:0000256" key="2">
    <source>
        <dbReference type="ARBA" id="ARBA00022723"/>
    </source>
</evidence>
<dbReference type="EMBL" id="CP012175">
    <property type="protein sequence ID" value="AKV81990.1"/>
    <property type="molecule type" value="Genomic_DNA"/>
</dbReference>
<sequence>MGLEDACVHCGFCLEACPTYVVTRSEIHSPRGRITSVRLGISSEGIETCMFCRRCELACPSGVEYGKLIHNVRQENAAKKALNLVMEKPYLAYRLFKSSKGLNSRLVRRIHELIPNMDEPLEYREESPEVILFPGCLMSVAFRKTVDNALHFIKSRGYRVEIVNGCCGLSHYSEGDKARSNALIQQLNEKFKGKRVVSLSSNCSAHMREMGLEIEDFSEFALSELRDERRELIVTVHDPCHANLLGITKVTRKVVEKLGIRVVEMDEPSFECGAGGGYFIHHPEIADKVMEVKAEKVKKSGQKLVLSTNPACSLALAFKGFKPVHLADVLEGVENLNPS</sequence>
<dbReference type="Proteomes" id="UP000062475">
    <property type="component" value="Chromosome"/>
</dbReference>
<dbReference type="PANTHER" id="PTHR32479:SF17">
    <property type="entry name" value="GLYCOLATE OXIDASE IRON-SULFUR SUBUNIT"/>
    <property type="match status" value="1"/>
</dbReference>
<reference evidence="7 13" key="1">
    <citation type="journal article" date="2014" name="J. Bacteriol.">
        <title>Role of an Archaeal PitA Transporter in the Copper and Arsenic Resistance of Metallosphaera sedula, an Extreme Thermoacidophile.</title>
        <authorList>
            <person name="McCarthy S."/>
            <person name="Ai C."/>
            <person name="Wheaton G."/>
            <person name="Tevatia R."/>
            <person name="Eckrich V."/>
            <person name="Kelly R."/>
            <person name="Blum P."/>
        </authorList>
    </citation>
    <scope>NUCLEOTIDE SEQUENCE [LARGE SCALE GENOMIC DNA]</scope>
    <source>
        <strain evidence="7 13">CuR1</strain>
    </source>
</reference>
<dbReference type="Proteomes" id="UP000029084">
    <property type="component" value="Chromosome"/>
</dbReference>
<dbReference type="Proteomes" id="UP000056255">
    <property type="component" value="Chromosome"/>
</dbReference>
<dbReference type="Pfam" id="PF13183">
    <property type="entry name" value="Fer4_8"/>
    <property type="match status" value="1"/>
</dbReference>
<proteinExistence type="predicted"/>
<dbReference type="GO" id="GO:0051539">
    <property type="term" value="F:4 iron, 4 sulfur cluster binding"/>
    <property type="evidence" value="ECO:0007669"/>
    <property type="project" value="UniProtKB-KW"/>
</dbReference>
<evidence type="ECO:0000313" key="10">
    <source>
        <dbReference type="EMBL" id="AKV79745.1"/>
    </source>
</evidence>
<dbReference type="GO" id="GO:0046872">
    <property type="term" value="F:metal ion binding"/>
    <property type="evidence" value="ECO:0007669"/>
    <property type="project" value="UniProtKB-KW"/>
</dbReference>
<dbReference type="Pfam" id="PF02754">
    <property type="entry name" value="CCG"/>
    <property type="match status" value="2"/>
</dbReference>
<evidence type="ECO:0000313" key="9">
    <source>
        <dbReference type="EMBL" id="AKV77498.1"/>
    </source>
</evidence>
<protein>
    <submittedName>
        <fullName evidence="8">Fe-S oxidoreductase</fullName>
    </submittedName>
</protein>
<dbReference type="EMBL" id="CP012173">
    <property type="protein sequence ID" value="AKV77498.1"/>
    <property type="molecule type" value="Genomic_DNA"/>
</dbReference>
<dbReference type="GO" id="GO:0016491">
    <property type="term" value="F:oxidoreductase activity"/>
    <property type="evidence" value="ECO:0007669"/>
    <property type="project" value="UniProtKB-ARBA"/>
</dbReference>
<evidence type="ECO:0000313" key="18">
    <source>
        <dbReference type="Proteomes" id="UP000068832"/>
    </source>
</evidence>
<dbReference type="EMBL" id="CP008822">
    <property type="protein sequence ID" value="AIM26716.1"/>
    <property type="molecule type" value="Genomic_DNA"/>
</dbReference>
<dbReference type="Proteomes" id="UP000061362">
    <property type="component" value="Chromosome"/>
</dbReference>
<dbReference type="EMBL" id="CP012176">
    <property type="protein sequence ID" value="AKV82659.1"/>
    <property type="molecule type" value="Genomic_DNA"/>
</dbReference>